<comment type="caution">
    <text evidence="3">The sequence shown here is derived from an EMBL/GenBank/DDBJ whole genome shotgun (WGS) entry which is preliminary data.</text>
</comment>
<feature type="compositionally biased region" description="Pro residues" evidence="1">
    <location>
        <begin position="157"/>
        <end position="169"/>
    </location>
</feature>
<dbReference type="InterPro" id="IPR001387">
    <property type="entry name" value="Cro/C1-type_HTH"/>
</dbReference>
<dbReference type="Pfam" id="PF01381">
    <property type="entry name" value="HTH_3"/>
    <property type="match status" value="1"/>
</dbReference>
<sequence>MPALPLTPEQKADAARLKQLFQRWKADRRAQGLQSSQDTFSDQVGFGQSAVSQYLNGKIPLNPAAAAKFSKALGCQISDFSATIAAAASEIGEAVQLPGQEAGRAGGMDITELSKLEMQLVLMFRELHDQAKDEVISLTNQLHNSVMPARSAANPYPGVPAPKQKPAPAPKANRKKTESAEH</sequence>
<gene>
    <name evidence="3" type="ORF">P245_14555</name>
</gene>
<dbReference type="Proteomes" id="UP000029567">
    <property type="component" value="Unassembled WGS sequence"/>
</dbReference>
<evidence type="ECO:0000256" key="1">
    <source>
        <dbReference type="SAM" id="MobiDB-lite"/>
    </source>
</evidence>
<dbReference type="SMART" id="SM00530">
    <property type="entry name" value="HTH_XRE"/>
    <property type="match status" value="1"/>
</dbReference>
<dbReference type="InterPro" id="IPR010982">
    <property type="entry name" value="Lambda_DNA-bd_dom_sf"/>
</dbReference>
<evidence type="ECO:0000313" key="4">
    <source>
        <dbReference type="Proteomes" id="UP000029567"/>
    </source>
</evidence>
<reference evidence="3 4" key="1">
    <citation type="submission" date="2013-09" db="EMBL/GenBank/DDBJ databases">
        <title>High correlation between genotypes and phenotypes of environmental bacteria Comamonas testosteroni strains.</title>
        <authorList>
            <person name="Liu L."/>
            <person name="Zhu W."/>
            <person name="Xia X."/>
            <person name="Xu B."/>
            <person name="Luo M."/>
            <person name="Wang G."/>
        </authorList>
    </citation>
    <scope>NUCLEOTIDE SEQUENCE [LARGE SCALE GENOMIC DNA]</scope>
    <source>
        <strain evidence="3 4">JL14</strain>
    </source>
</reference>
<feature type="domain" description="HTH cro/C1-type" evidence="2">
    <location>
        <begin position="36"/>
        <end position="80"/>
    </location>
</feature>
<dbReference type="GO" id="GO:0003677">
    <property type="term" value="F:DNA binding"/>
    <property type="evidence" value="ECO:0007669"/>
    <property type="project" value="InterPro"/>
</dbReference>
<protein>
    <submittedName>
        <fullName evidence="3">Peptidase S24</fullName>
    </submittedName>
</protein>
<evidence type="ECO:0000259" key="2">
    <source>
        <dbReference type="PROSITE" id="PS50943"/>
    </source>
</evidence>
<dbReference type="AlphaFoldDB" id="A0A0E3BDC2"/>
<evidence type="ECO:0000313" key="3">
    <source>
        <dbReference type="EMBL" id="KGG90979.1"/>
    </source>
</evidence>
<dbReference type="SUPFAM" id="SSF47413">
    <property type="entry name" value="lambda repressor-like DNA-binding domains"/>
    <property type="match status" value="1"/>
</dbReference>
<dbReference type="RefSeq" id="WP_052088248.1">
    <property type="nucleotide sequence ID" value="NZ_AWTN01000094.1"/>
</dbReference>
<feature type="region of interest" description="Disordered" evidence="1">
    <location>
        <begin position="148"/>
        <end position="182"/>
    </location>
</feature>
<dbReference type="PROSITE" id="PS50943">
    <property type="entry name" value="HTH_CROC1"/>
    <property type="match status" value="1"/>
</dbReference>
<proteinExistence type="predicted"/>
<dbReference type="Gene3D" id="1.10.260.40">
    <property type="entry name" value="lambda repressor-like DNA-binding domains"/>
    <property type="match status" value="1"/>
</dbReference>
<dbReference type="EMBL" id="AWTN01000094">
    <property type="protein sequence ID" value="KGG90979.1"/>
    <property type="molecule type" value="Genomic_DNA"/>
</dbReference>
<name>A0A0E3BDC2_9BURK</name>
<organism evidence="3 4">
    <name type="scientific">Comamonas thiooxydans</name>
    <dbReference type="NCBI Taxonomy" id="363952"/>
    <lineage>
        <taxon>Bacteria</taxon>
        <taxon>Pseudomonadati</taxon>
        <taxon>Pseudomonadota</taxon>
        <taxon>Betaproteobacteria</taxon>
        <taxon>Burkholderiales</taxon>
        <taxon>Comamonadaceae</taxon>
        <taxon>Comamonas</taxon>
    </lineage>
</organism>
<accession>A0A0E3BDC2</accession>
<dbReference type="CDD" id="cd00093">
    <property type="entry name" value="HTH_XRE"/>
    <property type="match status" value="1"/>
</dbReference>